<dbReference type="Gene3D" id="3.20.10.10">
    <property type="entry name" value="D-amino Acid Aminotransferase, subunit A, domain 2"/>
    <property type="match status" value="1"/>
</dbReference>
<reference evidence="2 3" key="1">
    <citation type="journal article" date="2019" name="Int. J. Syst. Evol. Microbiol.">
        <title>The Global Catalogue of Microorganisms (GCM) 10K type strain sequencing project: providing services to taxonomists for standard genome sequencing and annotation.</title>
        <authorList>
            <consortium name="The Broad Institute Genomics Platform"/>
            <consortium name="The Broad Institute Genome Sequencing Center for Infectious Disease"/>
            <person name="Wu L."/>
            <person name="Ma J."/>
        </authorList>
    </citation>
    <scope>NUCLEOTIDE SEQUENCE [LARGE SCALE GENOMIC DNA]</scope>
    <source>
        <strain evidence="2 3">JCM 3367</strain>
    </source>
</reference>
<dbReference type="Proteomes" id="UP001499978">
    <property type="component" value="Unassembled WGS sequence"/>
</dbReference>
<dbReference type="InterPro" id="IPR036038">
    <property type="entry name" value="Aminotransferase-like"/>
</dbReference>
<comment type="caution">
    <text evidence="2">The sequence shown here is derived from an EMBL/GenBank/DDBJ whole genome shotgun (WGS) entry which is preliminary data.</text>
</comment>
<accession>A0ABN3NHI8</accession>
<dbReference type="SUPFAM" id="SSF56752">
    <property type="entry name" value="D-aminoacid aminotransferase-like PLP-dependent enzymes"/>
    <property type="match status" value="1"/>
</dbReference>
<protein>
    <submittedName>
        <fullName evidence="2">Aminodeoxychorismate lyase</fullName>
    </submittedName>
</protein>
<dbReference type="RefSeq" id="WP_344171359.1">
    <property type="nucleotide sequence ID" value="NZ_BAAARY010000006.1"/>
</dbReference>
<dbReference type="EMBL" id="BAAARY010000006">
    <property type="protein sequence ID" value="GAA2520627.1"/>
    <property type="molecule type" value="Genomic_DNA"/>
</dbReference>
<evidence type="ECO:0000313" key="3">
    <source>
        <dbReference type="Proteomes" id="UP001499978"/>
    </source>
</evidence>
<dbReference type="GO" id="GO:0016829">
    <property type="term" value="F:lyase activity"/>
    <property type="evidence" value="ECO:0007669"/>
    <property type="project" value="UniProtKB-KW"/>
</dbReference>
<dbReference type="Pfam" id="PF01063">
    <property type="entry name" value="Aminotran_4"/>
    <property type="match status" value="1"/>
</dbReference>
<dbReference type="Gene3D" id="3.30.470.10">
    <property type="match status" value="1"/>
</dbReference>
<comment type="similarity">
    <text evidence="1">Belongs to the class-IV pyridoxal-phosphate-dependent aminotransferase family.</text>
</comment>
<sequence>MRVLALLGRGVVPADTPVLRADDLGVLRGDGVFETMHVRDGRPWLLTEHLGRMRASARRIDLPLPDADELTELTSQVCAAWPPQREGALRLVCTRGPEAGGTLTAYALLTAVGPGQLRARRDGVAVATASLGLAAGARPDAPWLLGGVKSLSYATNMASLRWAADKGVDDALWVSADGWALEAPTASLVWLDGDALCTVPSADTGILPGCTAAALLAAAPTIGLTGAERMIRPAALADLDGAWLASSVRGLAEIRSLDGAPLRPSTRTRQLLDLLGFATPPPA</sequence>
<evidence type="ECO:0000313" key="2">
    <source>
        <dbReference type="EMBL" id="GAA2520627.1"/>
    </source>
</evidence>
<organism evidence="2 3">
    <name type="scientific">Pilimelia columellifera subsp. columellifera</name>
    <dbReference type="NCBI Taxonomy" id="706583"/>
    <lineage>
        <taxon>Bacteria</taxon>
        <taxon>Bacillati</taxon>
        <taxon>Actinomycetota</taxon>
        <taxon>Actinomycetes</taxon>
        <taxon>Micromonosporales</taxon>
        <taxon>Micromonosporaceae</taxon>
        <taxon>Pilimelia</taxon>
    </lineage>
</organism>
<dbReference type="InterPro" id="IPR043131">
    <property type="entry name" value="BCAT-like_N"/>
</dbReference>
<proteinExistence type="inferred from homology"/>
<evidence type="ECO:0000256" key="1">
    <source>
        <dbReference type="ARBA" id="ARBA00009320"/>
    </source>
</evidence>
<dbReference type="InterPro" id="IPR043132">
    <property type="entry name" value="BCAT-like_C"/>
</dbReference>
<keyword evidence="3" id="KW-1185">Reference proteome</keyword>
<keyword evidence="2" id="KW-0456">Lyase</keyword>
<dbReference type="PANTHER" id="PTHR42743">
    <property type="entry name" value="AMINO-ACID AMINOTRANSFERASE"/>
    <property type="match status" value="1"/>
</dbReference>
<gene>
    <name evidence="2" type="ORF">GCM10010201_17780</name>
</gene>
<dbReference type="InterPro" id="IPR001544">
    <property type="entry name" value="Aminotrans_IV"/>
</dbReference>
<dbReference type="InterPro" id="IPR050571">
    <property type="entry name" value="Class-IV_PLP-Dep_Aminotrnsfr"/>
</dbReference>
<name>A0ABN3NHI8_9ACTN</name>
<dbReference type="PANTHER" id="PTHR42743:SF11">
    <property type="entry name" value="AMINODEOXYCHORISMATE LYASE"/>
    <property type="match status" value="1"/>
</dbReference>